<reference evidence="4 5" key="1">
    <citation type="submission" date="2019-09" db="EMBL/GenBank/DDBJ databases">
        <title>Genomes of family Cryomorphaceae.</title>
        <authorList>
            <person name="Bowman J.P."/>
        </authorList>
    </citation>
    <scope>NUCLEOTIDE SEQUENCE [LARGE SCALE GENOMIC DNA]</scope>
    <source>
        <strain evidence="4 5">LMG 25704</strain>
    </source>
</reference>
<accession>A0A6N6RGZ6</accession>
<gene>
    <name evidence="4" type="ORF">F8C67_05595</name>
</gene>
<organism evidence="4 5">
    <name type="scientific">Phaeocystidibacter luteus</name>
    <dbReference type="NCBI Taxonomy" id="911197"/>
    <lineage>
        <taxon>Bacteria</taxon>
        <taxon>Pseudomonadati</taxon>
        <taxon>Bacteroidota</taxon>
        <taxon>Flavobacteriia</taxon>
        <taxon>Flavobacteriales</taxon>
        <taxon>Phaeocystidibacteraceae</taxon>
        <taxon>Phaeocystidibacter</taxon>
    </lineage>
</organism>
<protein>
    <submittedName>
        <fullName evidence="4">T9SS type A sorting domain-containing protein</fullName>
    </submittedName>
</protein>
<comment type="caution">
    <text evidence="4">The sequence shown here is derived from an EMBL/GenBank/DDBJ whole genome shotgun (WGS) entry which is preliminary data.</text>
</comment>
<evidence type="ECO:0000256" key="1">
    <source>
        <dbReference type="ARBA" id="ARBA00022729"/>
    </source>
</evidence>
<feature type="chain" id="PRO_5026803466" evidence="2">
    <location>
        <begin position="31"/>
        <end position="752"/>
    </location>
</feature>
<dbReference type="InterPro" id="IPR026444">
    <property type="entry name" value="Secre_tail"/>
</dbReference>
<keyword evidence="1 2" id="KW-0732">Signal</keyword>
<evidence type="ECO:0000313" key="4">
    <source>
        <dbReference type="EMBL" id="KAB2813636.1"/>
    </source>
</evidence>
<feature type="domain" description="Secretion system C-terminal sorting" evidence="3">
    <location>
        <begin position="680"/>
        <end position="749"/>
    </location>
</feature>
<proteinExistence type="predicted"/>
<dbReference type="OrthoDB" id="1467228at2"/>
<evidence type="ECO:0000313" key="5">
    <source>
        <dbReference type="Proteomes" id="UP000468650"/>
    </source>
</evidence>
<dbReference type="AlphaFoldDB" id="A0A6N6RGZ6"/>
<evidence type="ECO:0000259" key="3">
    <source>
        <dbReference type="Pfam" id="PF18962"/>
    </source>
</evidence>
<keyword evidence="5" id="KW-1185">Reference proteome</keyword>
<dbReference type="Proteomes" id="UP000468650">
    <property type="component" value="Unassembled WGS sequence"/>
</dbReference>
<evidence type="ECO:0000256" key="2">
    <source>
        <dbReference type="SAM" id="SignalP"/>
    </source>
</evidence>
<sequence>MSNYLHQTSHSMRRALLLCMMIFAGFAAQAQYPYVDINQIQFVSQTDLANCNDTSAYFGDTITTRGVVVTPGNVSEVASGSVQGGHRPFLFIADTANGGSTTPFGGIEVMGAYQNAQGNLLPLPNIETALPGDIIEFTGVVNAFNNGTQLEPIDGNSFTILGSTTAPSSAIVPLADLNDNNRVNIPTTGEQWENTYITLQNVTVTEVIYFSGNSRVSFNVVDGNGNVINVSDRFLAQKLPSHQTVNPFSPQATGSFNPPVPGTFYNSLSGILRHDGNGCFLNSGSRGYELNPFDSAHYDVGFAPPYISNFDRDPAIPTSNQSVDLTMNITDFDGTVDSAFVYFTADTTLDPSQFPRQPLSLVGGTTDEYEFTIPNYPDGTLVRYYIKSTDDQGNDSYYPTTPIGAAEPNFEYYFVRDGGLKIFDIQFSLDGSGNSPLVGQTVTFRGIVTASTKRHDLGYLYVQDEGGSEWSGVWCIGAGISNYFRDEEVIITGQVNENFGMTQVVVSNIQLTGNRATIQPTVIDPTDSAAQANFGWEKYEGVLVEYRLPNNQKLTINEENMGFGDYSVSDVVGASRQTSGRILAGRQSGSSQSSLYVQLVTDTVYETVDGEMEVPAIVVADTMTFDAVRGVLFYGFSNYRLLPRNNDDFIGANITLDTTDLPQSSISVREWNSQAELRAFPNPTSGRLNVELEGSQIVAVQLFDLSGRVIIDQKTNDSRVELNLAGLREGAYIMRIMDNENRIHSARIVVAQ</sequence>
<feature type="signal peptide" evidence="2">
    <location>
        <begin position="1"/>
        <end position="30"/>
    </location>
</feature>
<dbReference type="Pfam" id="PF18962">
    <property type="entry name" value="Por_Secre_tail"/>
    <property type="match status" value="1"/>
</dbReference>
<dbReference type="NCBIfam" id="TIGR04183">
    <property type="entry name" value="Por_Secre_tail"/>
    <property type="match status" value="1"/>
</dbReference>
<name>A0A6N6RGZ6_9FLAO</name>
<dbReference type="EMBL" id="WBVO01000003">
    <property type="protein sequence ID" value="KAB2813636.1"/>
    <property type="molecule type" value="Genomic_DNA"/>
</dbReference>